<sequence>MSDAPDYLMEHARRTIREARKLPLGPEKFWLRHIGSVYHLLAKQGAYSNVSFLDDYRSVKKVEDDLRKCSKVMRFPG</sequence>
<keyword evidence="2" id="KW-1185">Reference proteome</keyword>
<dbReference type="AlphaFoldDB" id="A0A7C9VRE4"/>
<comment type="caution">
    <text evidence="1">The sequence shown here is derived from an EMBL/GenBank/DDBJ whole genome shotgun (WGS) entry which is preliminary data.</text>
</comment>
<proteinExistence type="predicted"/>
<dbReference type="EMBL" id="JAAMRR010001385">
    <property type="protein sequence ID" value="NGX98751.1"/>
    <property type="molecule type" value="Genomic_DNA"/>
</dbReference>
<protein>
    <submittedName>
        <fullName evidence="1">Uncharacterized protein</fullName>
    </submittedName>
</protein>
<evidence type="ECO:0000313" key="1">
    <source>
        <dbReference type="EMBL" id="NGX98751.1"/>
    </source>
</evidence>
<gene>
    <name evidence="1" type="ORF">G4V63_27165</name>
</gene>
<evidence type="ECO:0000313" key="2">
    <source>
        <dbReference type="Proteomes" id="UP000480266"/>
    </source>
</evidence>
<reference evidence="1" key="1">
    <citation type="submission" date="2020-02" db="EMBL/GenBank/DDBJ databases">
        <title>Draft genome sequence of Candidatus Afipia apatlaquensis IBT-C3, a potential strain for decolorization of textile dyes.</title>
        <authorList>
            <person name="Sanchez-Reyes A."/>
            <person name="Breton-Deval L."/>
            <person name="Mangelson H."/>
            <person name="Sanchez-Flores A."/>
        </authorList>
    </citation>
    <scope>NUCLEOTIDE SEQUENCE [LARGE SCALE GENOMIC DNA]</scope>
    <source>
        <strain evidence="1">IBT-C3</strain>
    </source>
</reference>
<organism evidence="1 2">
    <name type="scientific">Candidatus Afipia apatlaquensis</name>
    <dbReference type="NCBI Taxonomy" id="2712852"/>
    <lineage>
        <taxon>Bacteria</taxon>
        <taxon>Pseudomonadati</taxon>
        <taxon>Pseudomonadota</taxon>
        <taxon>Alphaproteobacteria</taxon>
        <taxon>Hyphomicrobiales</taxon>
        <taxon>Nitrobacteraceae</taxon>
        <taxon>Afipia</taxon>
    </lineage>
</organism>
<dbReference type="Proteomes" id="UP000480266">
    <property type="component" value="Unassembled WGS sequence"/>
</dbReference>
<accession>A0A7C9VRE4</accession>
<name>A0A7C9VRE4_9BRAD</name>